<organism evidence="6 7">
    <name type="scientific">Anaerotignum faecicola</name>
    <dbReference type="NCBI Taxonomy" id="2358141"/>
    <lineage>
        <taxon>Bacteria</taxon>
        <taxon>Bacillati</taxon>
        <taxon>Bacillota</taxon>
        <taxon>Clostridia</taxon>
        <taxon>Lachnospirales</taxon>
        <taxon>Anaerotignaceae</taxon>
        <taxon>Anaerotignum</taxon>
    </lineage>
</organism>
<dbReference type="InterPro" id="IPR036138">
    <property type="entry name" value="PBP_dimer_sf"/>
</dbReference>
<comment type="caution">
    <text evidence="6">The sequence shown here is derived from an EMBL/GenBank/DDBJ whole genome shotgun (WGS) entry which is preliminary data.</text>
</comment>
<evidence type="ECO:0000256" key="3">
    <source>
        <dbReference type="ARBA" id="ARBA00023136"/>
    </source>
</evidence>
<name>A0A401LEX5_9FIRM</name>
<evidence type="ECO:0000256" key="4">
    <source>
        <dbReference type="SAM" id="Phobius"/>
    </source>
</evidence>
<dbReference type="EMBL" id="BHVZ01000009">
    <property type="protein sequence ID" value="GCB30073.1"/>
    <property type="molecule type" value="Genomic_DNA"/>
</dbReference>
<comment type="similarity">
    <text evidence="2">Belongs to the transpeptidase family.</text>
</comment>
<dbReference type="Pfam" id="PF03717">
    <property type="entry name" value="PBP_dimer"/>
    <property type="match status" value="1"/>
</dbReference>
<dbReference type="Gene3D" id="3.40.710.10">
    <property type="entry name" value="DD-peptidase/beta-lactamase superfamily"/>
    <property type="match status" value="1"/>
</dbReference>
<keyword evidence="4" id="KW-0812">Transmembrane</keyword>
<reference evidence="6 7" key="1">
    <citation type="submission" date="2018-10" db="EMBL/GenBank/DDBJ databases">
        <title>Draft Genome Sequence of Anaerotignum sp. KCTC 15736.</title>
        <authorList>
            <person name="Choi S.H."/>
            <person name="Kim J.S."/>
            <person name="Kang S.W."/>
            <person name="Lee J.S."/>
            <person name="Park S.H."/>
        </authorList>
    </citation>
    <scope>NUCLEOTIDE SEQUENCE [LARGE SCALE GENOMIC DNA]</scope>
    <source>
        <strain evidence="6 7">KCTC 15736</strain>
    </source>
</reference>
<dbReference type="OrthoDB" id="9804124at2"/>
<dbReference type="SUPFAM" id="SSF54184">
    <property type="entry name" value="Penicillin-binding protein 2x (pbp-2x), c-terminal domain"/>
    <property type="match status" value="1"/>
</dbReference>
<dbReference type="AlphaFoldDB" id="A0A401LEX5"/>
<comment type="subcellular location">
    <subcellularLocation>
        <location evidence="1">Membrane</location>
    </subcellularLocation>
</comment>
<dbReference type="InterPro" id="IPR001460">
    <property type="entry name" value="PCN-bd_Tpept"/>
</dbReference>
<feature type="domain" description="PASTA" evidence="5">
    <location>
        <begin position="588"/>
        <end position="647"/>
    </location>
</feature>
<keyword evidence="4" id="KW-1133">Transmembrane helix</keyword>
<evidence type="ECO:0000259" key="5">
    <source>
        <dbReference type="PROSITE" id="PS51178"/>
    </source>
</evidence>
<dbReference type="GO" id="GO:0005886">
    <property type="term" value="C:plasma membrane"/>
    <property type="evidence" value="ECO:0007669"/>
    <property type="project" value="TreeGrafter"/>
</dbReference>
<evidence type="ECO:0000256" key="2">
    <source>
        <dbReference type="ARBA" id="ARBA00007171"/>
    </source>
</evidence>
<dbReference type="SUPFAM" id="SSF56519">
    <property type="entry name" value="Penicillin binding protein dimerisation domain"/>
    <property type="match status" value="1"/>
</dbReference>
<dbReference type="Proteomes" id="UP000287361">
    <property type="component" value="Unassembled WGS sequence"/>
</dbReference>
<evidence type="ECO:0000313" key="6">
    <source>
        <dbReference type="EMBL" id="GCB30073.1"/>
    </source>
</evidence>
<dbReference type="InterPro" id="IPR012338">
    <property type="entry name" value="Beta-lactam/transpept-like"/>
</dbReference>
<gene>
    <name evidence="6" type="primary">spoVD</name>
    <name evidence="6" type="ORF">KGMB03357_17340</name>
</gene>
<accession>A0A401LEX5</accession>
<dbReference type="PANTHER" id="PTHR30627">
    <property type="entry name" value="PEPTIDOGLYCAN D,D-TRANSPEPTIDASE"/>
    <property type="match status" value="1"/>
</dbReference>
<dbReference type="SUPFAM" id="SSF56601">
    <property type="entry name" value="beta-lactamase/transpeptidase-like"/>
    <property type="match status" value="1"/>
</dbReference>
<feature type="transmembrane region" description="Helical" evidence="4">
    <location>
        <begin position="12"/>
        <end position="32"/>
    </location>
</feature>
<dbReference type="Gene3D" id="3.90.1310.10">
    <property type="entry name" value="Penicillin-binding protein 2a (Domain 2)"/>
    <property type="match status" value="1"/>
</dbReference>
<dbReference type="PANTHER" id="PTHR30627:SF1">
    <property type="entry name" value="PEPTIDOGLYCAN D,D-TRANSPEPTIDASE FTSI"/>
    <property type="match status" value="1"/>
</dbReference>
<dbReference type="Gene3D" id="3.30.10.20">
    <property type="match status" value="1"/>
</dbReference>
<keyword evidence="7" id="KW-1185">Reference proteome</keyword>
<dbReference type="GO" id="GO:0071555">
    <property type="term" value="P:cell wall organization"/>
    <property type="evidence" value="ECO:0007669"/>
    <property type="project" value="TreeGrafter"/>
</dbReference>
<keyword evidence="3 4" id="KW-0472">Membrane</keyword>
<evidence type="ECO:0000256" key="1">
    <source>
        <dbReference type="ARBA" id="ARBA00004370"/>
    </source>
</evidence>
<dbReference type="InterPro" id="IPR050515">
    <property type="entry name" value="Beta-lactam/transpept"/>
</dbReference>
<dbReference type="InterPro" id="IPR005311">
    <property type="entry name" value="PBP_dimer"/>
</dbReference>
<protein>
    <submittedName>
        <fullName evidence="6">Stage V sporulation protein D</fullName>
    </submittedName>
</protein>
<dbReference type="GO" id="GO:0008658">
    <property type="term" value="F:penicillin binding"/>
    <property type="evidence" value="ECO:0007669"/>
    <property type="project" value="InterPro"/>
</dbReference>
<dbReference type="Pfam" id="PF03793">
    <property type="entry name" value="PASTA"/>
    <property type="match status" value="1"/>
</dbReference>
<dbReference type="InterPro" id="IPR005543">
    <property type="entry name" value="PASTA_dom"/>
</dbReference>
<dbReference type="SMART" id="SM00740">
    <property type="entry name" value="PASTA"/>
    <property type="match status" value="1"/>
</dbReference>
<dbReference type="PROSITE" id="PS51178">
    <property type="entry name" value="PASTA"/>
    <property type="match status" value="1"/>
</dbReference>
<dbReference type="CDD" id="cd06576">
    <property type="entry name" value="PASTA_Pbp2x-like_1"/>
    <property type="match status" value="1"/>
</dbReference>
<sequence length="647" mass="71366">MEKPTIKAKKRLLLFLFCSMCGYLLLTGRLAFIELFRAEELQELAYEQQTRDRLITPKRGAILDRNGAGIALTETVNAVSVIPVQVKEKEKTAQFLAEMLDLEYTAVLEKIEQRVALVRIKTKVDTETAAAIRRANYAGVEVDEDVRRIYPYTSMAAQVIGFVGKDNQGIIGLEAKYDRLLEGERGKILTLTDSRGNEVDSEQERIPPVDGKNLVTTMDVVMQQYAEQTIAKAVETKGAKRGIVIILNPQNGEIYAMANYPSFDLNEPFTIQDEAPAAKWDSFSEQEKNEYLNKMWRNTAINDTYEPGSTFKIVTSSAGLEEGVVTPESSFFCRGFYVAGDRQIKCWRYPRTHGAESFVQGVQNSCNPVFMEVGERLGAETFLEYMKKFGFMEKTGIDLAGEATGIIHKAENVGPVELATMSFGQSFQITPLQLLRAASAIVNGGYLITPHFAKGLADENGRLTEEFTYETGEQVISKETSETMKTILESVVSEGTGSKAYIPGYRIGGKTATSEKLPRRSGKYIASFLSFAPAENPQVMALVLIDEPQGVYYGGTVAGPVMQELLRNILPYLGIEAKYDAKEAEEAAELKTIVPDLRGMTLNEGKNALFQAGLSAEAEAEGETITGQTPPAGECVNKGTKVLLRME</sequence>
<dbReference type="Pfam" id="PF00905">
    <property type="entry name" value="Transpeptidase"/>
    <property type="match status" value="1"/>
</dbReference>
<proteinExistence type="inferred from homology"/>
<evidence type="ECO:0000313" key="7">
    <source>
        <dbReference type="Proteomes" id="UP000287361"/>
    </source>
</evidence>